<reference evidence="2 3" key="1">
    <citation type="journal article" date="2007" name="Science">
        <title>Sea anemone genome reveals ancestral eumetazoan gene repertoire and genomic organization.</title>
        <authorList>
            <person name="Putnam N.H."/>
            <person name="Srivastava M."/>
            <person name="Hellsten U."/>
            <person name="Dirks B."/>
            <person name="Chapman J."/>
            <person name="Salamov A."/>
            <person name="Terry A."/>
            <person name="Shapiro H."/>
            <person name="Lindquist E."/>
            <person name="Kapitonov V.V."/>
            <person name="Jurka J."/>
            <person name="Genikhovich G."/>
            <person name="Grigoriev I.V."/>
            <person name="Lucas S.M."/>
            <person name="Steele R.E."/>
            <person name="Finnerty J.R."/>
            <person name="Technau U."/>
            <person name="Martindale M.Q."/>
            <person name="Rokhsar D.S."/>
        </authorList>
    </citation>
    <scope>NUCLEOTIDE SEQUENCE [LARGE SCALE GENOMIC DNA]</scope>
    <source>
        <strain evidence="3">CH2 X CH6</strain>
    </source>
</reference>
<dbReference type="eggNOG" id="KOG0951">
    <property type="taxonomic scope" value="Eukaryota"/>
</dbReference>
<evidence type="ECO:0000259" key="1">
    <source>
        <dbReference type="Pfam" id="PF18149"/>
    </source>
</evidence>
<dbReference type="Proteomes" id="UP000001593">
    <property type="component" value="Unassembled WGS sequence"/>
</dbReference>
<gene>
    <name evidence="2" type="ORF">NEMVEDRAFT_v1g46922</name>
</gene>
<feature type="non-terminal residue" evidence="2">
    <location>
        <position position="1"/>
    </location>
</feature>
<name>A7TB80_NEMVE</name>
<feature type="non-terminal residue" evidence="2">
    <location>
        <position position="119"/>
    </location>
</feature>
<proteinExistence type="predicted"/>
<protein>
    <recommendedName>
        <fullName evidence="1">Brr2 N-terminal helicase PWI domain-containing protein</fullName>
    </recommendedName>
</protein>
<dbReference type="PhylomeDB" id="A7TB80"/>
<dbReference type="EMBL" id="DS474867">
    <property type="protein sequence ID" value="EDO26736.1"/>
    <property type="molecule type" value="Genomic_DNA"/>
</dbReference>
<feature type="domain" description="Brr2 N-terminal helicase PWI" evidence="1">
    <location>
        <begin position="2"/>
        <end position="110"/>
    </location>
</feature>
<keyword evidence="3" id="KW-1185">Reference proteome</keyword>
<dbReference type="HOGENOM" id="CLU_000335_1_0_1"/>
<accession>A7TB80</accession>
<evidence type="ECO:0000313" key="2">
    <source>
        <dbReference type="EMBL" id="EDO26736.1"/>
    </source>
</evidence>
<sequence length="119" mass="13766">SSDTLHPRDIDAFWLQRELNKYYADAEASRSKSEEVQEILKSANDERELENKLMLLLGHDKFSFIRLLRKNRNMVLYCTLLATAQSSKEKKEIEAKMEADPDLAQILHALNETDKGDLI</sequence>
<dbReference type="InterPro" id="IPR041094">
    <property type="entry name" value="Brr2_helicase_PWI"/>
</dbReference>
<evidence type="ECO:0000313" key="3">
    <source>
        <dbReference type="Proteomes" id="UP000001593"/>
    </source>
</evidence>
<dbReference type="InParanoid" id="A7TB80"/>
<dbReference type="AlphaFoldDB" id="A7TB80"/>
<dbReference type="Pfam" id="PF18149">
    <property type="entry name" value="Helicase_PWI"/>
    <property type="match status" value="1"/>
</dbReference>
<organism evidence="2 3">
    <name type="scientific">Nematostella vectensis</name>
    <name type="common">Starlet sea anemone</name>
    <dbReference type="NCBI Taxonomy" id="45351"/>
    <lineage>
        <taxon>Eukaryota</taxon>
        <taxon>Metazoa</taxon>
        <taxon>Cnidaria</taxon>
        <taxon>Anthozoa</taxon>
        <taxon>Hexacorallia</taxon>
        <taxon>Actiniaria</taxon>
        <taxon>Edwardsiidae</taxon>
        <taxon>Nematostella</taxon>
    </lineage>
</organism>
<dbReference type="STRING" id="45351.A7TB80"/>